<dbReference type="InterPro" id="IPR032675">
    <property type="entry name" value="LRR_dom_sf"/>
</dbReference>
<comment type="caution">
    <text evidence="3">The sequence shown here is derived from an EMBL/GenBank/DDBJ whole genome shotgun (WGS) entry which is preliminary data.</text>
</comment>
<dbReference type="InterPro" id="IPR036439">
    <property type="entry name" value="Dockerin_dom_sf"/>
</dbReference>
<keyword evidence="1" id="KW-0472">Membrane</keyword>
<evidence type="ECO:0000313" key="4">
    <source>
        <dbReference type="Proteomes" id="UP000628463"/>
    </source>
</evidence>
<dbReference type="InterPro" id="IPR038765">
    <property type="entry name" value="Papain-like_cys_pep_sf"/>
</dbReference>
<accession>A0ABR7FYU4</accession>
<dbReference type="RefSeq" id="WP_186836422.1">
    <property type="nucleotide sequence ID" value="NZ_JACOPD010000003.1"/>
</dbReference>
<dbReference type="PROSITE" id="PS51766">
    <property type="entry name" value="DOCKERIN"/>
    <property type="match status" value="1"/>
</dbReference>
<dbReference type="Pfam" id="PF00404">
    <property type="entry name" value="Dockerin_1"/>
    <property type="match status" value="1"/>
</dbReference>
<name>A0ABR7FYU4_9FIRM</name>
<dbReference type="InterPro" id="IPR016134">
    <property type="entry name" value="Dockerin_dom"/>
</dbReference>
<reference evidence="3 4" key="1">
    <citation type="submission" date="2020-08" db="EMBL/GenBank/DDBJ databases">
        <title>Genome public.</title>
        <authorList>
            <person name="Liu C."/>
            <person name="Sun Q."/>
        </authorList>
    </citation>
    <scope>NUCLEOTIDE SEQUENCE [LARGE SCALE GENOMIC DNA]</scope>
    <source>
        <strain evidence="3 4">NSJ-43</strain>
    </source>
</reference>
<keyword evidence="1" id="KW-1133">Transmembrane helix</keyword>
<dbReference type="Gene3D" id="1.10.1330.10">
    <property type="entry name" value="Dockerin domain"/>
    <property type="match status" value="1"/>
</dbReference>
<organism evidence="3 4">
    <name type="scientific">Lachnospira hominis</name>
    <name type="common">ex Liu et al. 2021</name>
    <dbReference type="NCBI Taxonomy" id="2763051"/>
    <lineage>
        <taxon>Bacteria</taxon>
        <taxon>Bacillati</taxon>
        <taxon>Bacillota</taxon>
        <taxon>Clostridia</taxon>
        <taxon>Lachnospirales</taxon>
        <taxon>Lachnospiraceae</taxon>
        <taxon>Lachnospira</taxon>
    </lineage>
</organism>
<dbReference type="Proteomes" id="UP000628463">
    <property type="component" value="Unassembled WGS sequence"/>
</dbReference>
<dbReference type="SUPFAM" id="SSF54001">
    <property type="entry name" value="Cysteine proteinases"/>
    <property type="match status" value="1"/>
</dbReference>
<dbReference type="EMBL" id="JACOPD010000003">
    <property type="protein sequence ID" value="MBC5680339.1"/>
    <property type="molecule type" value="Genomic_DNA"/>
</dbReference>
<protein>
    <submittedName>
        <fullName evidence="3">Leucine-rich repeat protein</fullName>
    </submittedName>
</protein>
<dbReference type="SUPFAM" id="SSF63446">
    <property type="entry name" value="Type I dockerin domain"/>
    <property type="match status" value="1"/>
</dbReference>
<evidence type="ECO:0000256" key="1">
    <source>
        <dbReference type="SAM" id="Phobius"/>
    </source>
</evidence>
<dbReference type="CDD" id="cd14256">
    <property type="entry name" value="Dockerin_I"/>
    <property type="match status" value="1"/>
</dbReference>
<proteinExistence type="predicted"/>
<dbReference type="Pfam" id="PF13306">
    <property type="entry name" value="LRR_5"/>
    <property type="match status" value="1"/>
</dbReference>
<dbReference type="InterPro" id="IPR002931">
    <property type="entry name" value="Transglutaminase-like"/>
</dbReference>
<dbReference type="Pfam" id="PF01841">
    <property type="entry name" value="Transglut_core"/>
    <property type="match status" value="1"/>
</dbReference>
<keyword evidence="1" id="KW-0812">Transmembrane</keyword>
<dbReference type="Gene3D" id="3.80.10.10">
    <property type="entry name" value="Ribonuclease Inhibitor"/>
    <property type="match status" value="1"/>
</dbReference>
<gene>
    <name evidence="3" type="ORF">H8S01_05090</name>
</gene>
<dbReference type="InterPro" id="IPR002105">
    <property type="entry name" value="Dockerin_1_rpt"/>
</dbReference>
<feature type="domain" description="Dockerin" evidence="2">
    <location>
        <begin position="656"/>
        <end position="723"/>
    </location>
</feature>
<dbReference type="InterPro" id="IPR026906">
    <property type="entry name" value="LRR_5"/>
</dbReference>
<keyword evidence="4" id="KW-1185">Reference proteome</keyword>
<feature type="transmembrane region" description="Helical" evidence="1">
    <location>
        <begin position="12"/>
        <end position="34"/>
    </location>
</feature>
<evidence type="ECO:0000313" key="3">
    <source>
        <dbReference type="EMBL" id="MBC5680339.1"/>
    </source>
</evidence>
<evidence type="ECO:0000259" key="2">
    <source>
        <dbReference type="PROSITE" id="PS51766"/>
    </source>
</evidence>
<sequence>MRIRQEIKIKFLSAAMVVLLIFSGIFGGIGYRAYAAQTTYHENDTVTISDNETENKYPEITPESTSYLYCYNQLATWDSGETMQRYYKDLRDICWDFYNGELEATYYLFWEDENDSSNNEYEWCIDKLLHKSDYNLTEDEYAIVETALYEDMPIFYFLYSMYSTGDDEDGNTDYTTARAGITIKNDDDIIIYILNRDDSWSVNYRDKSRRAECRKLIEKRIHEYYDLTKEYATNYEKQTAVFDEICLNSDYYYGDDENTQYYTHSIMGSVEKKDFVCEGYAKAAQLYLNYIGVDTILLSGYADGGGHAWNAVKLDNDKWYLSDLTWSDDSIRIDKDHFSDTAGVNSINTAFVNMPYKTFSQRHSQNLTFKALEYADDSDYYNFYDVYITLEQENTLSKEEITKIVSDKIIELLKNNISKAVIVYENFEYYEYPEVFFAACSSAFKNIYNETGVEWTYTLGEPCSSDLLWDLKDEEGNYILNENNERIKLMRSNVLFSVKEQSGEYTFLKYNIPGNGAYITASDYIGSKILNIPETLNGFKVIKIGDVNTIDCEKVILPSTVKIIGEGGFRGSKIKKIELNDGLIRIDYEAFLNCEELKSVYIPESVNVIENYAFGYVFGDNGFEKSDGFTIYGEAGSAAQKYAEDNGFTFIEGRMNEITYGDANGDGKIDSRDAVVIKKYVAGFTGFTIDLDAADVNADGKVDTRDAVKILKKIAGFDVTLGEA</sequence>